<dbReference type="InterPro" id="IPR014509">
    <property type="entry name" value="YjdF-like"/>
</dbReference>
<keyword evidence="1" id="KW-0812">Transmembrane</keyword>
<gene>
    <name evidence="2" type="ORF">SAMN05443636_2316</name>
</gene>
<protein>
    <recommendedName>
        <fullName evidence="4">DUF2238 domain-containing protein</fullName>
    </recommendedName>
</protein>
<organism evidence="2 3">
    <name type="scientific">Halobaculum gomorrense</name>
    <dbReference type="NCBI Taxonomy" id="43928"/>
    <lineage>
        <taxon>Archaea</taxon>
        <taxon>Methanobacteriati</taxon>
        <taxon>Methanobacteriota</taxon>
        <taxon>Stenosarchaea group</taxon>
        <taxon>Halobacteria</taxon>
        <taxon>Halobacteriales</taxon>
        <taxon>Haloferacaceae</taxon>
        <taxon>Halobaculum</taxon>
    </lineage>
</organism>
<dbReference type="STRING" id="43928.SAMN05443636_2316"/>
<dbReference type="Proteomes" id="UP000184357">
    <property type="component" value="Unassembled WGS sequence"/>
</dbReference>
<feature type="transmembrane region" description="Helical" evidence="1">
    <location>
        <begin position="20"/>
        <end position="37"/>
    </location>
</feature>
<sequence>MQLLLPVFVAVGLWKGNTGVVVNGAVAFAITFVPAALEREFDLPMDAGLTLWVTSAVFLHALGVVGIPGVVESFYSETSPIPFYDHLTHALSASVVAAVGYTVARGVDEHSDAVYLPSRFMFAFILLFVAAFGVFWEVIEFAIGGAAATLGSGSVLTQYGLDDTIYDLIFDLVGAVIVAVWGTAHLTDVVGAVTERLDRRRETRSE</sequence>
<evidence type="ECO:0008006" key="4">
    <source>
        <dbReference type="Google" id="ProtNLM"/>
    </source>
</evidence>
<dbReference type="AlphaFoldDB" id="A0A1M5S441"/>
<feature type="transmembrane region" description="Helical" evidence="1">
    <location>
        <begin position="49"/>
        <end position="70"/>
    </location>
</feature>
<reference evidence="2 3" key="1">
    <citation type="submission" date="2016-11" db="EMBL/GenBank/DDBJ databases">
        <authorList>
            <person name="Jaros S."/>
            <person name="Januszkiewicz K."/>
            <person name="Wedrychowicz H."/>
        </authorList>
    </citation>
    <scope>NUCLEOTIDE SEQUENCE [LARGE SCALE GENOMIC DNA]</scope>
    <source>
        <strain evidence="2 3">DSM 9297</strain>
    </source>
</reference>
<feature type="transmembrane region" description="Helical" evidence="1">
    <location>
        <begin position="120"/>
        <end position="148"/>
    </location>
</feature>
<name>A0A1M5S441_9EURY</name>
<dbReference type="EMBL" id="FQWV01000006">
    <property type="protein sequence ID" value="SHH32723.1"/>
    <property type="molecule type" value="Genomic_DNA"/>
</dbReference>
<feature type="transmembrane region" description="Helical" evidence="1">
    <location>
        <begin position="90"/>
        <end position="108"/>
    </location>
</feature>
<keyword evidence="1" id="KW-0472">Membrane</keyword>
<proteinExistence type="predicted"/>
<feature type="transmembrane region" description="Helical" evidence="1">
    <location>
        <begin position="168"/>
        <end position="194"/>
    </location>
</feature>
<evidence type="ECO:0000313" key="2">
    <source>
        <dbReference type="EMBL" id="SHH32723.1"/>
    </source>
</evidence>
<keyword evidence="3" id="KW-1185">Reference proteome</keyword>
<evidence type="ECO:0000256" key="1">
    <source>
        <dbReference type="SAM" id="Phobius"/>
    </source>
</evidence>
<dbReference type="Pfam" id="PF09997">
    <property type="entry name" value="DUF2238"/>
    <property type="match status" value="1"/>
</dbReference>
<keyword evidence="1" id="KW-1133">Transmembrane helix</keyword>
<accession>A0A1M5S441</accession>
<evidence type="ECO:0000313" key="3">
    <source>
        <dbReference type="Proteomes" id="UP000184357"/>
    </source>
</evidence>